<evidence type="ECO:0000313" key="2">
    <source>
        <dbReference type="Proteomes" id="UP001293718"/>
    </source>
</evidence>
<name>A0ABU5IEH6_9BURK</name>
<dbReference type="Proteomes" id="UP001293718">
    <property type="component" value="Unassembled WGS sequence"/>
</dbReference>
<dbReference type="EMBL" id="JAXOJX010000019">
    <property type="protein sequence ID" value="MDZ5457525.1"/>
    <property type="molecule type" value="Genomic_DNA"/>
</dbReference>
<dbReference type="PROSITE" id="PS51257">
    <property type="entry name" value="PROKAR_LIPOPROTEIN"/>
    <property type="match status" value="1"/>
</dbReference>
<reference evidence="1 2" key="1">
    <citation type="submission" date="2023-11" db="EMBL/GenBank/DDBJ databases">
        <title>Draft genome of Azohydromonas lata strain H1 (DSM1123), a polyhydroxyalkanoate producer.</title>
        <authorList>
            <person name="Traversa D."/>
            <person name="D'Addabbo P."/>
            <person name="Pazzani C."/>
            <person name="Manzari C."/>
            <person name="Chiara M."/>
            <person name="Scrascia M."/>
        </authorList>
    </citation>
    <scope>NUCLEOTIDE SEQUENCE [LARGE SCALE GENOMIC DNA]</scope>
    <source>
        <strain evidence="1 2">H1</strain>
    </source>
</reference>
<dbReference type="RefSeq" id="WP_322465818.1">
    <property type="nucleotide sequence ID" value="NZ_JAXOJX010000019.1"/>
</dbReference>
<sequence>MKHLLPSAVRSSALRLALAVAGLSGGLACIAPNTAAAQGGEGDAQALRARLSELEPRLASSPFGRPLLLQSNDSTSAPLGEVWAVLDQPFDAVAGALRQPRHWCDILLLQTNVKRCAPSAGEGAAQQLEVGVARRYTDPVDEAQSLAFRFAVPARQDDFFAVALSADQGPLGTQNYRLRLQAVPAPGGRTFMHMSYAYEMGLAARLATSAYLASAGRDKVGFSIVDRDEQGHAQFVRGMQGVAERNTMRYFLAIDSFVATASAPVQERLRRFHAALERYPAQLHETTQAEYLAMKQREVLAR</sequence>
<evidence type="ECO:0000313" key="1">
    <source>
        <dbReference type="EMBL" id="MDZ5457525.1"/>
    </source>
</evidence>
<comment type="caution">
    <text evidence="1">The sequence shown here is derived from an EMBL/GenBank/DDBJ whole genome shotgun (WGS) entry which is preliminary data.</text>
</comment>
<keyword evidence="2" id="KW-1185">Reference proteome</keyword>
<proteinExistence type="predicted"/>
<protein>
    <submittedName>
        <fullName evidence="1">Uncharacterized protein</fullName>
    </submittedName>
</protein>
<organism evidence="1 2">
    <name type="scientific">Azohydromonas lata</name>
    <dbReference type="NCBI Taxonomy" id="45677"/>
    <lineage>
        <taxon>Bacteria</taxon>
        <taxon>Pseudomonadati</taxon>
        <taxon>Pseudomonadota</taxon>
        <taxon>Betaproteobacteria</taxon>
        <taxon>Burkholderiales</taxon>
        <taxon>Sphaerotilaceae</taxon>
        <taxon>Azohydromonas</taxon>
    </lineage>
</organism>
<accession>A0ABU5IEH6</accession>
<gene>
    <name evidence="1" type="ORF">SM757_13170</name>
</gene>